<organism evidence="1 2">
    <name type="scientific">Cladobotryum mycophilum</name>
    <dbReference type="NCBI Taxonomy" id="491253"/>
    <lineage>
        <taxon>Eukaryota</taxon>
        <taxon>Fungi</taxon>
        <taxon>Dikarya</taxon>
        <taxon>Ascomycota</taxon>
        <taxon>Pezizomycotina</taxon>
        <taxon>Sordariomycetes</taxon>
        <taxon>Hypocreomycetidae</taxon>
        <taxon>Hypocreales</taxon>
        <taxon>Hypocreaceae</taxon>
        <taxon>Cladobotryum</taxon>
    </lineage>
</organism>
<dbReference type="Proteomes" id="UP001338125">
    <property type="component" value="Unassembled WGS sequence"/>
</dbReference>
<dbReference type="PANTHER" id="PTHR38797:SF4">
    <property type="entry name" value="NUCLEAR PORE COMPLEX PROTEIN NUP85"/>
    <property type="match status" value="1"/>
</dbReference>
<comment type="caution">
    <text evidence="1">The sequence shown here is derived from an EMBL/GenBank/DDBJ whole genome shotgun (WGS) entry which is preliminary data.</text>
</comment>
<evidence type="ECO:0000313" key="2">
    <source>
        <dbReference type="Proteomes" id="UP001338125"/>
    </source>
</evidence>
<gene>
    <name evidence="1" type="ORF">PT974_03591</name>
</gene>
<evidence type="ECO:0000313" key="1">
    <source>
        <dbReference type="EMBL" id="KAK5995193.1"/>
    </source>
</evidence>
<protein>
    <submittedName>
        <fullName evidence="1">Uncharacterized protein</fullName>
    </submittedName>
</protein>
<dbReference type="EMBL" id="JAVFKD010000004">
    <property type="protein sequence ID" value="KAK5995193.1"/>
    <property type="molecule type" value="Genomic_DNA"/>
</dbReference>
<dbReference type="Pfam" id="PF12311">
    <property type="entry name" value="DUF3632"/>
    <property type="match status" value="1"/>
</dbReference>
<accession>A0ABR0SSV9</accession>
<proteinExistence type="predicted"/>
<keyword evidence="2" id="KW-1185">Reference proteome</keyword>
<dbReference type="InterPro" id="IPR053204">
    <property type="entry name" value="Oxopyrrolidines_Biosynth-assoc"/>
</dbReference>
<sequence length="273" mass="30493">MSALTIDLQSLASADGDHSIETKLLNILDFALNSPSQSETSVETVASQIDQLFSGPDDAEEVIWATWTFILNVVKKIPIDDERLQFLVSVVGKLKTKSRQTVEIWGSNTNVWKDLPLFGAVAREAWNGIPEFNGTEQDTLRIAEWISLNSFAARIVGESIQPWTNFGLWELRDGLEQPLSSAIAKETYLTTTSEWLTHAGKVLHEEGKKVVQLDEHDLRALASGKLFKGKPGFSDERWNFWRQRLEELSAEAGHGEVVTRTEKAIEVMNGIQG</sequence>
<dbReference type="PANTHER" id="PTHR38797">
    <property type="entry name" value="NUCLEAR PORE COMPLEX PROTEIN NUP85-RELATED"/>
    <property type="match status" value="1"/>
</dbReference>
<dbReference type="InterPro" id="IPR022085">
    <property type="entry name" value="OpdG"/>
</dbReference>
<name>A0ABR0SSV9_9HYPO</name>
<reference evidence="1 2" key="1">
    <citation type="submission" date="2024-01" db="EMBL/GenBank/DDBJ databases">
        <title>Complete genome of Cladobotryum mycophilum ATHUM6906.</title>
        <authorList>
            <person name="Christinaki A.C."/>
            <person name="Myridakis A.I."/>
            <person name="Kouvelis V.N."/>
        </authorList>
    </citation>
    <scope>NUCLEOTIDE SEQUENCE [LARGE SCALE GENOMIC DNA]</scope>
    <source>
        <strain evidence="1 2">ATHUM6906</strain>
    </source>
</reference>